<comment type="caution">
    <text evidence="2">The sequence shown here is derived from an EMBL/GenBank/DDBJ whole genome shotgun (WGS) entry which is preliminary data.</text>
</comment>
<dbReference type="AlphaFoldDB" id="A0A4Y2SMX6"/>
<keyword evidence="3" id="KW-1185">Reference proteome</keyword>
<dbReference type="EMBL" id="BGPR01022442">
    <property type="protein sequence ID" value="GBN88760.1"/>
    <property type="molecule type" value="Genomic_DNA"/>
</dbReference>
<evidence type="ECO:0000313" key="3">
    <source>
        <dbReference type="Proteomes" id="UP000499080"/>
    </source>
</evidence>
<reference evidence="2 3" key="1">
    <citation type="journal article" date="2019" name="Sci. Rep.">
        <title>Orb-weaving spider Araneus ventricosus genome elucidates the spidroin gene catalogue.</title>
        <authorList>
            <person name="Kono N."/>
            <person name="Nakamura H."/>
            <person name="Ohtoshi R."/>
            <person name="Moran D.A.P."/>
            <person name="Shinohara A."/>
            <person name="Yoshida Y."/>
            <person name="Fujiwara M."/>
            <person name="Mori M."/>
            <person name="Tomita M."/>
            <person name="Arakawa K."/>
        </authorList>
    </citation>
    <scope>NUCLEOTIDE SEQUENCE [LARGE SCALE GENOMIC DNA]</scope>
</reference>
<gene>
    <name evidence="2" type="ORF">AVEN_12028_1</name>
</gene>
<protein>
    <submittedName>
        <fullName evidence="2">Uncharacterized protein</fullName>
    </submittedName>
</protein>
<feature type="region of interest" description="Disordered" evidence="1">
    <location>
        <begin position="1"/>
        <end position="21"/>
    </location>
</feature>
<evidence type="ECO:0000256" key="1">
    <source>
        <dbReference type="SAM" id="MobiDB-lite"/>
    </source>
</evidence>
<accession>A0A4Y2SMX6</accession>
<feature type="compositionally biased region" description="Polar residues" evidence="1">
    <location>
        <begin position="1"/>
        <end position="15"/>
    </location>
</feature>
<proteinExistence type="predicted"/>
<feature type="non-terminal residue" evidence="2">
    <location>
        <position position="1"/>
    </location>
</feature>
<dbReference type="Proteomes" id="UP000499080">
    <property type="component" value="Unassembled WGS sequence"/>
</dbReference>
<name>A0A4Y2SMX6_ARAVE</name>
<sequence length="97" mass="11076">RHTRRCSSSVESGSNLEPYDPEAETLPLRRVTIRPDFFLIGRIFKMSGFMPVKAAREKSVCNRIKSDASERTDANDRKFIASNVDEKADEPCDIRNE</sequence>
<evidence type="ECO:0000313" key="2">
    <source>
        <dbReference type="EMBL" id="GBN88760.1"/>
    </source>
</evidence>
<organism evidence="2 3">
    <name type="scientific">Araneus ventricosus</name>
    <name type="common">Orbweaver spider</name>
    <name type="synonym">Epeira ventricosa</name>
    <dbReference type="NCBI Taxonomy" id="182803"/>
    <lineage>
        <taxon>Eukaryota</taxon>
        <taxon>Metazoa</taxon>
        <taxon>Ecdysozoa</taxon>
        <taxon>Arthropoda</taxon>
        <taxon>Chelicerata</taxon>
        <taxon>Arachnida</taxon>
        <taxon>Araneae</taxon>
        <taxon>Araneomorphae</taxon>
        <taxon>Entelegynae</taxon>
        <taxon>Araneoidea</taxon>
        <taxon>Araneidae</taxon>
        <taxon>Araneus</taxon>
    </lineage>
</organism>